<evidence type="ECO:0000256" key="12">
    <source>
        <dbReference type="ARBA" id="ARBA00025401"/>
    </source>
</evidence>
<dbReference type="GO" id="GO:0006260">
    <property type="term" value="P:DNA replication"/>
    <property type="evidence" value="ECO:0007669"/>
    <property type="project" value="UniProtKB-UniRule"/>
</dbReference>
<proteinExistence type="inferred from homology"/>
<accession>A0A846XLS6</accession>
<keyword evidence="9 13" id="KW-0238">DNA-binding</keyword>
<feature type="region of interest" description="Disordered" evidence="15">
    <location>
        <begin position="361"/>
        <end position="410"/>
    </location>
</feature>
<keyword evidence="5 13" id="KW-0235">DNA replication</keyword>
<reference evidence="17 18" key="1">
    <citation type="submission" date="2020-04" db="EMBL/GenBank/DDBJ databases">
        <title>MicrobeNet Type strains.</title>
        <authorList>
            <person name="Nicholson A.C."/>
        </authorList>
    </citation>
    <scope>NUCLEOTIDE SEQUENCE [LARGE SCALE GENOMIC DNA]</scope>
    <source>
        <strain evidence="17 18">DSM 45078</strain>
    </source>
</reference>
<comment type="caution">
    <text evidence="17">The sequence shown here is derived from an EMBL/GenBank/DDBJ whole genome shotgun (WGS) entry which is preliminary data.</text>
</comment>
<feature type="compositionally biased region" description="Polar residues" evidence="15">
    <location>
        <begin position="364"/>
        <end position="374"/>
    </location>
</feature>
<comment type="function">
    <text evidence="12 13 14">The RecF protein is involved in DNA metabolism; it is required for DNA replication and normal SOS inducibility. RecF binds preferentially to single-stranded, linear DNA. It also seems to bind ATP.</text>
</comment>
<evidence type="ECO:0000256" key="4">
    <source>
        <dbReference type="ARBA" id="ARBA00022490"/>
    </source>
</evidence>
<dbReference type="HAMAP" id="MF_00365">
    <property type="entry name" value="RecF"/>
    <property type="match status" value="1"/>
</dbReference>
<dbReference type="Gene3D" id="3.40.50.300">
    <property type="entry name" value="P-loop containing nucleotide triphosphate hydrolases"/>
    <property type="match status" value="1"/>
</dbReference>
<evidence type="ECO:0000313" key="18">
    <source>
        <dbReference type="Proteomes" id="UP000565715"/>
    </source>
</evidence>
<dbReference type="InterPro" id="IPR003395">
    <property type="entry name" value="RecF/RecN/SMC_N"/>
</dbReference>
<dbReference type="Gene3D" id="1.20.1050.90">
    <property type="entry name" value="RecF/RecN/SMC, N-terminal domain"/>
    <property type="match status" value="1"/>
</dbReference>
<dbReference type="NCBIfam" id="TIGR00611">
    <property type="entry name" value="recf"/>
    <property type="match status" value="1"/>
</dbReference>
<evidence type="ECO:0000259" key="16">
    <source>
        <dbReference type="Pfam" id="PF02463"/>
    </source>
</evidence>
<keyword evidence="8 13" id="KW-0067">ATP-binding</keyword>
<evidence type="ECO:0000256" key="3">
    <source>
        <dbReference type="ARBA" id="ARBA00020170"/>
    </source>
</evidence>
<dbReference type="GO" id="GO:0005737">
    <property type="term" value="C:cytoplasm"/>
    <property type="evidence" value="ECO:0007669"/>
    <property type="project" value="UniProtKB-SubCell"/>
</dbReference>
<dbReference type="RefSeq" id="WP_084471304.1">
    <property type="nucleotide sequence ID" value="NZ_JAAXOO010000006.1"/>
</dbReference>
<dbReference type="GO" id="GO:0009432">
    <property type="term" value="P:SOS response"/>
    <property type="evidence" value="ECO:0007669"/>
    <property type="project" value="UniProtKB-UniRule"/>
</dbReference>
<feature type="domain" description="RecF/RecN/SMC N-terminal" evidence="16">
    <location>
        <begin position="3"/>
        <end position="354"/>
    </location>
</feature>
<dbReference type="SUPFAM" id="SSF52540">
    <property type="entry name" value="P-loop containing nucleoside triphosphate hydrolases"/>
    <property type="match status" value="1"/>
</dbReference>
<dbReference type="EMBL" id="JAAXOO010000006">
    <property type="protein sequence ID" value="NKY36285.1"/>
    <property type="molecule type" value="Genomic_DNA"/>
</dbReference>
<evidence type="ECO:0000256" key="7">
    <source>
        <dbReference type="ARBA" id="ARBA00022763"/>
    </source>
</evidence>
<dbReference type="InterPro" id="IPR018078">
    <property type="entry name" value="DNA-binding_RecF_CS"/>
</dbReference>
<sequence length="410" mass="44297">MHIRALTLHDFRSWEHAEIELSTGPTVFLGANGNGKTNLLEALGYLSTLGSHRVSADTPLIRTGAERARVGANVINLGRELRVDVEVNRGAANRAQINRSPVRRPREILGILHTVLFAPEDLALVRGDPGERRRFLDELCTARRPGLAGVRADYDRVLRQRSALLKTAGRSGRADLGTLDVWDGHLAGHASVLLAERLRLVHDLHPYVTRAYAALAPESRPATVSYRSAALPAELLDPAREPRSDDPAVLERVLLEEIARARSKELDRGVCLVGPHRDDLDLMLGETAAKGFASHGESWSFALALRLAAFELLRAGGSEPVLLLDDVFAELDRRRRTALAAVAADAEQVLITAAVPEDVPGELTGNTLRVTTNGDPEHRISALAGEPPAESAQPGGENPPQPVAGERSAQ</sequence>
<dbReference type="InterPro" id="IPR001238">
    <property type="entry name" value="DNA-binding_RecF"/>
</dbReference>
<dbReference type="GO" id="GO:0005524">
    <property type="term" value="F:ATP binding"/>
    <property type="evidence" value="ECO:0007669"/>
    <property type="project" value="UniProtKB-UniRule"/>
</dbReference>
<dbReference type="GO" id="GO:0006302">
    <property type="term" value="P:double-strand break repair"/>
    <property type="evidence" value="ECO:0007669"/>
    <property type="project" value="TreeGrafter"/>
</dbReference>
<gene>
    <name evidence="13 17" type="primary">recF</name>
    <name evidence="17" type="ORF">HGA13_24925</name>
</gene>
<keyword evidence="6 13" id="KW-0547">Nucleotide-binding</keyword>
<evidence type="ECO:0000256" key="13">
    <source>
        <dbReference type="HAMAP-Rule" id="MF_00365"/>
    </source>
</evidence>
<dbReference type="Pfam" id="PF02463">
    <property type="entry name" value="SMC_N"/>
    <property type="match status" value="1"/>
</dbReference>
<evidence type="ECO:0000313" key="17">
    <source>
        <dbReference type="EMBL" id="NKY36285.1"/>
    </source>
</evidence>
<dbReference type="PROSITE" id="PS00618">
    <property type="entry name" value="RECF_2"/>
    <property type="match status" value="1"/>
</dbReference>
<evidence type="ECO:0000256" key="8">
    <source>
        <dbReference type="ARBA" id="ARBA00022840"/>
    </source>
</evidence>
<comment type="subcellular location">
    <subcellularLocation>
        <location evidence="1 13 14">Cytoplasm</location>
    </subcellularLocation>
</comment>
<evidence type="ECO:0000256" key="6">
    <source>
        <dbReference type="ARBA" id="ARBA00022741"/>
    </source>
</evidence>
<feature type="binding site" evidence="13">
    <location>
        <begin position="30"/>
        <end position="37"/>
    </location>
    <ligand>
        <name>ATP</name>
        <dbReference type="ChEBI" id="CHEBI:30616"/>
    </ligand>
</feature>
<evidence type="ECO:0000256" key="15">
    <source>
        <dbReference type="SAM" id="MobiDB-lite"/>
    </source>
</evidence>
<keyword evidence="11 13" id="KW-0742">SOS response</keyword>
<dbReference type="PROSITE" id="PS00617">
    <property type="entry name" value="RECF_1"/>
    <property type="match status" value="1"/>
</dbReference>
<evidence type="ECO:0000256" key="9">
    <source>
        <dbReference type="ARBA" id="ARBA00023125"/>
    </source>
</evidence>
<evidence type="ECO:0000256" key="11">
    <source>
        <dbReference type="ARBA" id="ARBA00023236"/>
    </source>
</evidence>
<dbReference type="Proteomes" id="UP000565715">
    <property type="component" value="Unassembled WGS sequence"/>
</dbReference>
<organism evidence="17 18">
    <name type="scientific">Nocardia speluncae</name>
    <dbReference type="NCBI Taxonomy" id="419477"/>
    <lineage>
        <taxon>Bacteria</taxon>
        <taxon>Bacillati</taxon>
        <taxon>Actinomycetota</taxon>
        <taxon>Actinomycetes</taxon>
        <taxon>Mycobacteriales</taxon>
        <taxon>Nocardiaceae</taxon>
        <taxon>Nocardia</taxon>
    </lineage>
</organism>
<name>A0A846XLS6_9NOCA</name>
<comment type="similarity">
    <text evidence="2 13 14">Belongs to the RecF family.</text>
</comment>
<dbReference type="AlphaFoldDB" id="A0A846XLS6"/>
<evidence type="ECO:0000256" key="2">
    <source>
        <dbReference type="ARBA" id="ARBA00008016"/>
    </source>
</evidence>
<dbReference type="GO" id="GO:0000731">
    <property type="term" value="P:DNA synthesis involved in DNA repair"/>
    <property type="evidence" value="ECO:0007669"/>
    <property type="project" value="TreeGrafter"/>
</dbReference>
<keyword evidence="4 13" id="KW-0963">Cytoplasm</keyword>
<evidence type="ECO:0000256" key="1">
    <source>
        <dbReference type="ARBA" id="ARBA00004496"/>
    </source>
</evidence>
<evidence type="ECO:0000256" key="10">
    <source>
        <dbReference type="ARBA" id="ARBA00023204"/>
    </source>
</evidence>
<dbReference type="PANTHER" id="PTHR32182:SF0">
    <property type="entry name" value="DNA REPLICATION AND REPAIR PROTEIN RECF"/>
    <property type="match status" value="1"/>
</dbReference>
<dbReference type="InterPro" id="IPR042174">
    <property type="entry name" value="RecF_2"/>
</dbReference>
<dbReference type="GO" id="GO:0003697">
    <property type="term" value="F:single-stranded DNA binding"/>
    <property type="evidence" value="ECO:0007669"/>
    <property type="project" value="UniProtKB-UniRule"/>
</dbReference>
<dbReference type="InterPro" id="IPR027417">
    <property type="entry name" value="P-loop_NTPase"/>
</dbReference>
<dbReference type="PANTHER" id="PTHR32182">
    <property type="entry name" value="DNA REPLICATION AND REPAIR PROTEIN RECF"/>
    <property type="match status" value="1"/>
</dbReference>
<evidence type="ECO:0000256" key="14">
    <source>
        <dbReference type="RuleBase" id="RU000578"/>
    </source>
</evidence>
<keyword evidence="18" id="KW-1185">Reference proteome</keyword>
<protein>
    <recommendedName>
        <fullName evidence="3 13">DNA replication and repair protein RecF</fullName>
    </recommendedName>
</protein>
<keyword evidence="10 13" id="KW-0234">DNA repair</keyword>
<keyword evidence="7 13" id="KW-0227">DNA damage</keyword>
<evidence type="ECO:0000256" key="5">
    <source>
        <dbReference type="ARBA" id="ARBA00022705"/>
    </source>
</evidence>